<sequence length="306" mass="30889">MEGVCIGVDVGGTNLRFALVDKSGAVLCRESEPTEKVMASAPFVARLQGALRRLQEQAVAGGVRVAGVGIGVPGLVSAEGVVLSSVNLPALKGVDLGSELARALGVPVLVLNDANACALGEQRFGAGRRYRSWLMLTIGTGVGAGLILDGRLWTGANGLAGELGHLTVEPEGRPCGCGNRGCLEQYTFATAISSGNDSAAAVARRAASGDAAAVARFEEAGRYLGIAAAGVLNLLNLEAVILGGGVSESFELLAPAMRREIRSRTLALPGAAACVVKGALGSDAGVLGAAQAAFDAEKNSSRSHLS</sequence>
<keyword evidence="3" id="KW-1185">Reference proteome</keyword>
<reference evidence="3" key="2">
    <citation type="submission" date="2017-05" db="EMBL/GenBank/DDBJ databases">
        <title>Draft genome sequence of Geobacter pelophilus, a iron(III)-reducing bacteria.</title>
        <authorList>
            <person name="Aoyagi T."/>
            <person name="Koike H."/>
            <person name="Morita T."/>
            <person name="Sato Y."/>
            <person name="Habe H."/>
            <person name="Hori T."/>
        </authorList>
    </citation>
    <scope>NUCLEOTIDE SEQUENCE [LARGE SCALE GENOMIC DNA]</scope>
    <source>
        <strain evidence="3">Drf2</strain>
    </source>
</reference>
<dbReference type="PANTHER" id="PTHR18964">
    <property type="entry name" value="ROK (REPRESSOR, ORF, KINASE) FAMILY"/>
    <property type="match status" value="1"/>
</dbReference>
<organism evidence="2 3">
    <name type="scientific">Geoanaerobacter pelophilus</name>
    <dbReference type="NCBI Taxonomy" id="60036"/>
    <lineage>
        <taxon>Bacteria</taxon>
        <taxon>Pseudomonadati</taxon>
        <taxon>Thermodesulfobacteriota</taxon>
        <taxon>Desulfuromonadia</taxon>
        <taxon>Geobacterales</taxon>
        <taxon>Geobacteraceae</taxon>
        <taxon>Geoanaerobacter</taxon>
    </lineage>
</organism>
<accession>A0ABQ0MEW2</accession>
<evidence type="ECO:0000313" key="2">
    <source>
        <dbReference type="EMBL" id="GAW65612.1"/>
    </source>
</evidence>
<proteinExistence type="inferred from homology"/>
<dbReference type="PROSITE" id="PS01125">
    <property type="entry name" value="ROK"/>
    <property type="match status" value="1"/>
</dbReference>
<gene>
    <name evidence="2" type="ORF">GPEL0_01f0595</name>
</gene>
<evidence type="ECO:0000313" key="3">
    <source>
        <dbReference type="Proteomes" id="UP000194153"/>
    </source>
</evidence>
<dbReference type="Gene3D" id="3.30.420.40">
    <property type="match status" value="2"/>
</dbReference>
<dbReference type="InterPro" id="IPR000600">
    <property type="entry name" value="ROK"/>
</dbReference>
<dbReference type="RefSeq" id="WP_085812045.1">
    <property type="nucleotide sequence ID" value="NZ_BDQG01000001.1"/>
</dbReference>
<evidence type="ECO:0000256" key="1">
    <source>
        <dbReference type="ARBA" id="ARBA00006479"/>
    </source>
</evidence>
<dbReference type="Proteomes" id="UP000194153">
    <property type="component" value="Unassembled WGS sequence"/>
</dbReference>
<name>A0ABQ0MEW2_9BACT</name>
<reference evidence="2 3" key="1">
    <citation type="submission" date="2017-04" db="EMBL/GenBank/DDBJ databases">
        <authorList>
            <consortium name="Geobacter pelophilus Genome Sequencing"/>
            <person name="Aoyagi T."/>
            <person name="Koike H."/>
            <person name="Hori T."/>
        </authorList>
    </citation>
    <scope>NUCLEOTIDE SEQUENCE [LARGE SCALE GENOMIC DNA]</scope>
    <source>
        <strain evidence="2 3">Drf2</strain>
    </source>
</reference>
<dbReference type="EMBL" id="BDQG01000001">
    <property type="protein sequence ID" value="GAW65612.1"/>
    <property type="molecule type" value="Genomic_DNA"/>
</dbReference>
<dbReference type="CDD" id="cd23763">
    <property type="entry name" value="ASKHA_ATPase_ROK"/>
    <property type="match status" value="1"/>
</dbReference>
<comment type="caution">
    <text evidence="2">The sequence shown here is derived from an EMBL/GenBank/DDBJ whole genome shotgun (WGS) entry which is preliminary data.</text>
</comment>
<comment type="similarity">
    <text evidence="1">Belongs to the ROK (NagC/XylR) family.</text>
</comment>
<dbReference type="InterPro" id="IPR043129">
    <property type="entry name" value="ATPase_NBD"/>
</dbReference>
<dbReference type="InterPro" id="IPR049874">
    <property type="entry name" value="ROK_cs"/>
</dbReference>
<dbReference type="SUPFAM" id="SSF53067">
    <property type="entry name" value="Actin-like ATPase domain"/>
    <property type="match status" value="1"/>
</dbReference>
<dbReference type="Pfam" id="PF00480">
    <property type="entry name" value="ROK"/>
    <property type="match status" value="1"/>
</dbReference>
<dbReference type="PANTHER" id="PTHR18964:SF149">
    <property type="entry name" value="BIFUNCTIONAL UDP-N-ACETYLGLUCOSAMINE 2-EPIMERASE_N-ACETYLMANNOSAMINE KINASE"/>
    <property type="match status" value="1"/>
</dbReference>
<protein>
    <submittedName>
        <fullName evidence="2">ROK family transcriptional regulator</fullName>
    </submittedName>
</protein>